<evidence type="ECO:0000313" key="1">
    <source>
        <dbReference type="EMBL" id="KAH0857714.1"/>
    </source>
</evidence>
<protein>
    <submittedName>
        <fullName evidence="1">Uncharacterized protein</fullName>
    </submittedName>
</protein>
<comment type="caution">
    <text evidence="1">The sequence shown here is derived from an EMBL/GenBank/DDBJ whole genome shotgun (WGS) entry which is preliminary data.</text>
</comment>
<dbReference type="InterPro" id="IPR002051">
    <property type="entry name" value="Haem_Oase"/>
</dbReference>
<dbReference type="Proteomes" id="UP000824890">
    <property type="component" value="Unassembled WGS sequence"/>
</dbReference>
<proteinExistence type="predicted"/>
<dbReference type="Pfam" id="PF04749">
    <property type="entry name" value="PLAC8"/>
    <property type="match status" value="1"/>
</dbReference>
<reference evidence="1 2" key="1">
    <citation type="submission" date="2021-05" db="EMBL/GenBank/DDBJ databases">
        <title>Genome Assembly of Synthetic Allotetraploid Brassica napus Reveals Homoeologous Exchanges between Subgenomes.</title>
        <authorList>
            <person name="Davis J.T."/>
        </authorList>
    </citation>
    <scope>NUCLEOTIDE SEQUENCE [LARGE SCALE GENOMIC DNA]</scope>
    <source>
        <strain evidence="2">cv. Da-Ae</strain>
        <tissue evidence="1">Seedling</tissue>
    </source>
</reference>
<gene>
    <name evidence="1" type="ORF">HID58_085975</name>
</gene>
<dbReference type="SUPFAM" id="SSF48613">
    <property type="entry name" value="Heme oxygenase-like"/>
    <property type="match status" value="1"/>
</dbReference>
<sequence>MSEHEGKDVKKVSEGQWTTGLYDCFSEDIPTCCFTWFCPCVAFGRIAEILDKGETGQGLAGLMVVAMSHIGCGWYYASTYRAKLRRQYSLPEEPCSDGAIHFFCCSCALSQEHRELKYRGLDPSLGNQSLFSPLFSNDAILKFKGTRWEGNIEKRTSDTTTPPFVMVMFWKHIQICKNFVLYVNNSVFWCVDAAFKNTGLERANNLGRDLEWFKEQGYDIPEPMAHCKTYSRYFKNIAENDPPAFICHFCNIYLHIAPDGHISKLLKKVSKELNKVSKLWTRKEKNHCLEEIEKAFKFYGELFLSLVS</sequence>
<dbReference type="Gene3D" id="1.20.910.10">
    <property type="entry name" value="Heme oxygenase-like"/>
    <property type="match status" value="1"/>
</dbReference>
<organism evidence="1 2">
    <name type="scientific">Brassica napus</name>
    <name type="common">Rape</name>
    <dbReference type="NCBI Taxonomy" id="3708"/>
    <lineage>
        <taxon>Eukaryota</taxon>
        <taxon>Viridiplantae</taxon>
        <taxon>Streptophyta</taxon>
        <taxon>Embryophyta</taxon>
        <taxon>Tracheophyta</taxon>
        <taxon>Spermatophyta</taxon>
        <taxon>Magnoliopsida</taxon>
        <taxon>eudicotyledons</taxon>
        <taxon>Gunneridae</taxon>
        <taxon>Pentapetalae</taxon>
        <taxon>rosids</taxon>
        <taxon>malvids</taxon>
        <taxon>Brassicales</taxon>
        <taxon>Brassicaceae</taxon>
        <taxon>Brassiceae</taxon>
        <taxon>Brassica</taxon>
    </lineage>
</organism>
<dbReference type="CDD" id="cd19165">
    <property type="entry name" value="HemeO"/>
    <property type="match status" value="1"/>
</dbReference>
<dbReference type="InterPro" id="IPR016084">
    <property type="entry name" value="Haem_Oase-like_multi-hlx"/>
</dbReference>
<evidence type="ECO:0000313" key="2">
    <source>
        <dbReference type="Proteomes" id="UP000824890"/>
    </source>
</evidence>
<dbReference type="InterPro" id="IPR006461">
    <property type="entry name" value="PLAC_motif_containing"/>
</dbReference>
<dbReference type="EMBL" id="JAGKQM010000019">
    <property type="protein sequence ID" value="KAH0857714.1"/>
    <property type="molecule type" value="Genomic_DNA"/>
</dbReference>
<dbReference type="PANTHER" id="PTHR15907">
    <property type="entry name" value="DUF614 FAMILY PROTEIN-RELATED"/>
    <property type="match status" value="1"/>
</dbReference>
<dbReference type="NCBIfam" id="TIGR01571">
    <property type="entry name" value="A_thal_Cys_rich"/>
    <property type="match status" value="1"/>
</dbReference>
<keyword evidence="2" id="KW-1185">Reference proteome</keyword>
<accession>A0ABQ7XQI2</accession>
<name>A0ABQ7XQI2_BRANA</name>